<dbReference type="CDD" id="cd09917">
    <property type="entry name" value="F-box_SF"/>
    <property type="match status" value="1"/>
</dbReference>
<sequence length="405" mass="45503">MRISGVGILDSQEDPSILDATHQTSTKSPSLSLPSELIYLVLDFLSPQDQKTLAAVCKINRQWYFAATPYLYRHPQITSVNYTKFVATIAPSSTHVKPSRFAGLVKRIDLSRIVHDSTPSSIARLLRRTQGSLEEFVAPQATFGYIALVAVGNCKQLRLLNLSLVSQSIALETLFQHIQDLPHLVTLYFPRSSTVDRCKSTFNWPPRLKRFSLAGRIGDSFLINTCLPPTLHELQIAHCPFVKDTSIKYLLNKASHQLTVLSINYHIPCLGFNAFDKVLIICPHLEKLTIAVDYVSAHLFDEENSPSGHPLRWLNLESSGNPGVEKKITPDDVFIAVAEERLSELRVVRASKRLGWEQENSKSMMMDLNELLETRAEEKGETGAGVWNFESEYSCKSEAFRGFLK</sequence>
<dbReference type="InterPro" id="IPR036047">
    <property type="entry name" value="F-box-like_dom_sf"/>
</dbReference>
<dbReference type="EMBL" id="FN430032">
    <property type="protein sequence ID" value="CAZ80600.1"/>
    <property type="molecule type" value="Genomic_DNA"/>
</dbReference>
<dbReference type="Pfam" id="PF12937">
    <property type="entry name" value="F-box-like"/>
    <property type="match status" value="1"/>
</dbReference>
<reference evidence="2 3" key="1">
    <citation type="journal article" date="2010" name="Nature">
        <title>Perigord black truffle genome uncovers evolutionary origins and mechanisms of symbiosis.</title>
        <authorList>
            <person name="Martin F."/>
            <person name="Kohler A."/>
            <person name="Murat C."/>
            <person name="Balestrini R."/>
            <person name="Coutinho P.M."/>
            <person name="Jaillon O."/>
            <person name="Montanini B."/>
            <person name="Morin E."/>
            <person name="Noel B."/>
            <person name="Percudani R."/>
            <person name="Porcel B."/>
            <person name="Rubini A."/>
            <person name="Amicucci A."/>
            <person name="Amselem J."/>
            <person name="Anthouard V."/>
            <person name="Arcioni S."/>
            <person name="Artiguenave F."/>
            <person name="Aury J.M."/>
            <person name="Ballario P."/>
            <person name="Bolchi A."/>
            <person name="Brenna A."/>
            <person name="Brun A."/>
            <person name="Buee M."/>
            <person name="Cantarel B."/>
            <person name="Chevalier G."/>
            <person name="Couloux A."/>
            <person name="Da Silva C."/>
            <person name="Denoeud F."/>
            <person name="Duplessis S."/>
            <person name="Ghignone S."/>
            <person name="Hilselberger B."/>
            <person name="Iotti M."/>
            <person name="Marcais B."/>
            <person name="Mello A."/>
            <person name="Miranda M."/>
            <person name="Pacioni G."/>
            <person name="Quesneville H."/>
            <person name="Riccioni C."/>
            <person name="Ruotolo R."/>
            <person name="Splivallo R."/>
            <person name="Stocchi V."/>
            <person name="Tisserant E."/>
            <person name="Viscomi A.R."/>
            <person name="Zambonelli A."/>
            <person name="Zampieri E."/>
            <person name="Henrissat B."/>
            <person name="Lebrun M.H."/>
            <person name="Paolocci F."/>
            <person name="Bonfante P."/>
            <person name="Ottonello S."/>
            <person name="Wincker P."/>
        </authorList>
    </citation>
    <scope>NUCLEOTIDE SEQUENCE [LARGE SCALE GENOMIC DNA]</scope>
    <source>
        <strain evidence="2 3">Mel28</strain>
    </source>
</reference>
<dbReference type="eggNOG" id="ENOG502QSAP">
    <property type="taxonomic scope" value="Eukaryota"/>
</dbReference>
<dbReference type="Proteomes" id="UP000006911">
    <property type="component" value="Unassembled WGS sequence"/>
</dbReference>
<dbReference type="AlphaFoldDB" id="D5G7V7"/>
<dbReference type="KEGG" id="tml:GSTUM_00002672001"/>
<dbReference type="InParanoid" id="D5G7V7"/>
<organism evidence="2 3">
    <name type="scientific">Tuber melanosporum (strain Mel28)</name>
    <name type="common">Perigord black truffle</name>
    <dbReference type="NCBI Taxonomy" id="656061"/>
    <lineage>
        <taxon>Eukaryota</taxon>
        <taxon>Fungi</taxon>
        <taxon>Dikarya</taxon>
        <taxon>Ascomycota</taxon>
        <taxon>Pezizomycotina</taxon>
        <taxon>Pezizomycetes</taxon>
        <taxon>Pezizales</taxon>
        <taxon>Tuberaceae</taxon>
        <taxon>Tuber</taxon>
    </lineage>
</organism>
<dbReference type="InterPro" id="IPR001810">
    <property type="entry name" value="F-box_dom"/>
</dbReference>
<dbReference type="InterPro" id="IPR032675">
    <property type="entry name" value="LRR_dom_sf"/>
</dbReference>
<accession>D5G7V7</accession>
<name>D5G7V7_TUBMM</name>
<dbReference type="RefSeq" id="XP_002836409.1">
    <property type="nucleotide sequence ID" value="XM_002836363.1"/>
</dbReference>
<gene>
    <name evidence="2" type="ORF">GSTUM_00002672001</name>
</gene>
<evidence type="ECO:0000259" key="1">
    <source>
        <dbReference type="Pfam" id="PF12937"/>
    </source>
</evidence>
<proteinExistence type="predicted"/>
<dbReference type="OMA" id="AINCWAS"/>
<dbReference type="HOGENOM" id="CLU_042679_1_1_1"/>
<evidence type="ECO:0000313" key="3">
    <source>
        <dbReference type="Proteomes" id="UP000006911"/>
    </source>
</evidence>
<dbReference type="Gene3D" id="3.80.10.10">
    <property type="entry name" value="Ribonuclease Inhibitor"/>
    <property type="match status" value="1"/>
</dbReference>
<feature type="domain" description="F-box" evidence="1">
    <location>
        <begin position="32"/>
        <end position="75"/>
    </location>
</feature>
<dbReference type="FunCoup" id="D5G7V7">
    <property type="interactions" value="34"/>
</dbReference>
<evidence type="ECO:0000313" key="2">
    <source>
        <dbReference type="EMBL" id="CAZ80600.1"/>
    </source>
</evidence>
<dbReference type="SUPFAM" id="SSF81383">
    <property type="entry name" value="F-box domain"/>
    <property type="match status" value="1"/>
</dbReference>
<protein>
    <submittedName>
        <fullName evidence="2">(Perigord truffle) hypothetical protein</fullName>
    </submittedName>
</protein>
<keyword evidence="3" id="KW-1185">Reference proteome</keyword>
<dbReference type="GeneID" id="9181419"/>
<dbReference type="SUPFAM" id="SSF52047">
    <property type="entry name" value="RNI-like"/>
    <property type="match status" value="1"/>
</dbReference>